<dbReference type="STRING" id="758820.SAMN00777080_3938"/>
<keyword evidence="3" id="KW-1185">Reference proteome</keyword>
<name>A0A1W2H8U5_9BACT</name>
<feature type="transmembrane region" description="Helical" evidence="1">
    <location>
        <begin position="12"/>
        <end position="29"/>
    </location>
</feature>
<evidence type="ECO:0000313" key="2">
    <source>
        <dbReference type="EMBL" id="SMD45290.1"/>
    </source>
</evidence>
<sequence>MKKIIEFFDSNKFVVISAFIVVSYYFLAFSNKNNGNEKFHIPKTLKVNGEFIEIDFIQRPIIKILNPIKKDTIRLLFDPIAGNLLKKNWMELNKGESIWFDLWEHDSEVYNRESRIKTQFSAYSFYSKENSVFTIDDYSNIVKSRVDVIDPKQKLNDLLFVIVLIIAIDFIGKNRELIFANFEKVSDMADIFFDPTKKYAKEVQEYFAWLKIDGFQGRFRLTSDYSKPYNDISNKTEYTISQNKLGKWLFILFGLMLILSFILFLINKNFQGAIYLIPQILTVLGLAIFRINGKEIKLIINQSGIIIPNEKKLNWNEIEFTIIHENIREKELLIKTINKKQPKIIRLNGLNKSVRKISQIIEVHKSAS</sequence>
<accession>A0A1W2H8U5</accession>
<reference evidence="3" key="1">
    <citation type="submission" date="2017-04" db="EMBL/GenBank/DDBJ databases">
        <authorList>
            <person name="Varghese N."/>
            <person name="Submissions S."/>
        </authorList>
    </citation>
    <scope>NUCLEOTIDE SEQUENCE [LARGE SCALE GENOMIC DNA]</scope>
    <source>
        <strain evidence="3">DSM 16537</strain>
    </source>
</reference>
<dbReference type="RefSeq" id="WP_084122025.1">
    <property type="nucleotide sequence ID" value="NZ_LT838813.1"/>
</dbReference>
<gene>
    <name evidence="2" type="ORF">SAMN00777080_3938</name>
</gene>
<keyword evidence="1" id="KW-1133">Transmembrane helix</keyword>
<feature type="transmembrane region" description="Helical" evidence="1">
    <location>
        <begin position="248"/>
        <end position="266"/>
    </location>
</feature>
<feature type="transmembrane region" description="Helical" evidence="1">
    <location>
        <begin position="272"/>
        <end position="291"/>
    </location>
</feature>
<organism evidence="2 3">
    <name type="scientific">Aquiflexum balticum DSM 16537</name>
    <dbReference type="NCBI Taxonomy" id="758820"/>
    <lineage>
        <taxon>Bacteria</taxon>
        <taxon>Pseudomonadati</taxon>
        <taxon>Bacteroidota</taxon>
        <taxon>Cytophagia</taxon>
        <taxon>Cytophagales</taxon>
        <taxon>Cyclobacteriaceae</taxon>
        <taxon>Aquiflexum</taxon>
    </lineage>
</organism>
<evidence type="ECO:0000256" key="1">
    <source>
        <dbReference type="SAM" id="Phobius"/>
    </source>
</evidence>
<evidence type="ECO:0000313" key="3">
    <source>
        <dbReference type="Proteomes" id="UP000192333"/>
    </source>
</evidence>
<keyword evidence="1" id="KW-0472">Membrane</keyword>
<feature type="transmembrane region" description="Helical" evidence="1">
    <location>
        <begin position="155"/>
        <end position="172"/>
    </location>
</feature>
<protein>
    <submittedName>
        <fullName evidence="2">Uncharacterized protein</fullName>
    </submittedName>
</protein>
<proteinExistence type="predicted"/>
<dbReference type="AlphaFoldDB" id="A0A1W2H8U5"/>
<dbReference type="Proteomes" id="UP000192333">
    <property type="component" value="Chromosome I"/>
</dbReference>
<keyword evidence="1" id="KW-0812">Transmembrane</keyword>
<dbReference type="EMBL" id="LT838813">
    <property type="protein sequence ID" value="SMD45290.1"/>
    <property type="molecule type" value="Genomic_DNA"/>
</dbReference>